<comment type="caution">
    <text evidence="2">The sequence shown here is derived from an EMBL/GenBank/DDBJ whole genome shotgun (WGS) entry which is preliminary data.</text>
</comment>
<protein>
    <submittedName>
        <fullName evidence="2">Uncharacterized protein</fullName>
    </submittedName>
</protein>
<accession>A0A645FPK2</accession>
<proteinExistence type="predicted"/>
<organism evidence="2">
    <name type="scientific">bioreactor metagenome</name>
    <dbReference type="NCBI Taxonomy" id="1076179"/>
    <lineage>
        <taxon>unclassified sequences</taxon>
        <taxon>metagenomes</taxon>
        <taxon>ecological metagenomes</taxon>
    </lineage>
</organism>
<feature type="transmembrane region" description="Helical" evidence="1">
    <location>
        <begin position="50"/>
        <end position="68"/>
    </location>
</feature>
<name>A0A645FPK2_9ZZZZ</name>
<dbReference type="AlphaFoldDB" id="A0A645FPK2"/>
<reference evidence="2" key="1">
    <citation type="submission" date="2019-08" db="EMBL/GenBank/DDBJ databases">
        <authorList>
            <person name="Kucharzyk K."/>
            <person name="Murdoch R.W."/>
            <person name="Higgins S."/>
            <person name="Loffler F."/>
        </authorList>
    </citation>
    <scope>NUCLEOTIDE SEQUENCE</scope>
</reference>
<evidence type="ECO:0000313" key="2">
    <source>
        <dbReference type="EMBL" id="MPN15890.1"/>
    </source>
</evidence>
<keyword evidence="1" id="KW-0812">Transmembrane</keyword>
<gene>
    <name evidence="2" type="ORF">SDC9_163226</name>
</gene>
<evidence type="ECO:0000256" key="1">
    <source>
        <dbReference type="SAM" id="Phobius"/>
    </source>
</evidence>
<keyword evidence="1" id="KW-0472">Membrane</keyword>
<sequence length="100" mass="10568">MKTRFLFQLVMLVALSVFAFAVPALAEDAAASSMGILSLLEGMLPESALTWVTFAVTLCAAMAVAMPAPKDGGNAIYKWIYTAVQWIALNVGRAKNASNG</sequence>
<dbReference type="EMBL" id="VSSQ01062764">
    <property type="protein sequence ID" value="MPN15890.1"/>
    <property type="molecule type" value="Genomic_DNA"/>
</dbReference>
<keyword evidence="1" id="KW-1133">Transmembrane helix</keyword>